<comment type="caution">
    <text evidence="1">The sequence shown here is derived from an EMBL/GenBank/DDBJ whole genome shotgun (WGS) entry which is preliminary data.</text>
</comment>
<proteinExistence type="predicted"/>
<accession>A0ABW2I8D6</accession>
<dbReference type="RefSeq" id="WP_382270393.1">
    <property type="nucleotide sequence ID" value="NZ_JBHTBU010000001.1"/>
</dbReference>
<evidence type="ECO:0000313" key="2">
    <source>
        <dbReference type="Proteomes" id="UP001596542"/>
    </source>
</evidence>
<reference evidence="2" key="1">
    <citation type="journal article" date="2019" name="Int. J. Syst. Evol. Microbiol.">
        <title>The Global Catalogue of Microorganisms (GCM) 10K type strain sequencing project: providing services to taxonomists for standard genome sequencing and annotation.</title>
        <authorList>
            <consortium name="The Broad Institute Genomics Platform"/>
            <consortium name="The Broad Institute Genome Sequencing Center for Infectious Disease"/>
            <person name="Wu L."/>
            <person name="Ma J."/>
        </authorList>
    </citation>
    <scope>NUCLEOTIDE SEQUENCE [LARGE SCALE GENOMIC DNA]</scope>
    <source>
        <strain evidence="2">KACC 12508</strain>
    </source>
</reference>
<dbReference type="EMBL" id="JBHTBU010000001">
    <property type="protein sequence ID" value="MFC7287290.1"/>
    <property type="molecule type" value="Genomic_DNA"/>
</dbReference>
<evidence type="ECO:0000313" key="1">
    <source>
        <dbReference type="EMBL" id="MFC7287290.1"/>
    </source>
</evidence>
<keyword evidence="2" id="KW-1185">Reference proteome</keyword>
<name>A0ABW2I8D6_9BURK</name>
<protein>
    <submittedName>
        <fullName evidence="1">Uncharacterized protein</fullName>
    </submittedName>
</protein>
<sequence length="98" mass="11218">MNVKKSFPLTNGDSLVLIDMLGRAKAATWEDANRNVYRFDPSGRVIWRIASRSEADEKLPYTNIYFGELGELMAYCWDGDEYEINSDTGDIDIGRFLK</sequence>
<dbReference type="InterPro" id="IPR058263">
    <property type="entry name" value="DUF7957"/>
</dbReference>
<organism evidence="1 2">
    <name type="scientific">Herminiimonas glaciei</name>
    <dbReference type="NCBI Taxonomy" id="523788"/>
    <lineage>
        <taxon>Bacteria</taxon>
        <taxon>Pseudomonadati</taxon>
        <taxon>Pseudomonadota</taxon>
        <taxon>Betaproteobacteria</taxon>
        <taxon>Burkholderiales</taxon>
        <taxon>Oxalobacteraceae</taxon>
        <taxon>Herminiimonas</taxon>
    </lineage>
</organism>
<gene>
    <name evidence="1" type="ORF">ACFQPC_04485</name>
</gene>
<dbReference type="Pfam" id="PF25857">
    <property type="entry name" value="DUF7957"/>
    <property type="match status" value="1"/>
</dbReference>
<dbReference type="Proteomes" id="UP001596542">
    <property type="component" value="Unassembled WGS sequence"/>
</dbReference>